<organism evidence="1">
    <name type="scientific">marine sediment metagenome</name>
    <dbReference type="NCBI Taxonomy" id="412755"/>
    <lineage>
        <taxon>unclassified sequences</taxon>
        <taxon>metagenomes</taxon>
        <taxon>ecological metagenomes</taxon>
    </lineage>
</organism>
<dbReference type="EMBL" id="LAZR01040704">
    <property type="protein sequence ID" value="KKL13824.1"/>
    <property type="molecule type" value="Genomic_DNA"/>
</dbReference>
<name>A0A0F9AW62_9ZZZZ</name>
<evidence type="ECO:0000313" key="1">
    <source>
        <dbReference type="EMBL" id="KKL13824.1"/>
    </source>
</evidence>
<proteinExistence type="predicted"/>
<sequence length="60" mass="6748">MQFEKGDLVKPKGLGRPYGEVRSSLLGEVDVAKLIPLPEDRGEALRLIRWLFERGGDSHD</sequence>
<reference evidence="1" key="1">
    <citation type="journal article" date="2015" name="Nature">
        <title>Complex archaea that bridge the gap between prokaryotes and eukaryotes.</title>
        <authorList>
            <person name="Spang A."/>
            <person name="Saw J.H."/>
            <person name="Jorgensen S.L."/>
            <person name="Zaremba-Niedzwiedzka K."/>
            <person name="Martijn J."/>
            <person name="Lind A.E."/>
            <person name="van Eijk R."/>
            <person name="Schleper C."/>
            <person name="Guy L."/>
            <person name="Ettema T.J."/>
        </authorList>
    </citation>
    <scope>NUCLEOTIDE SEQUENCE</scope>
</reference>
<accession>A0A0F9AW62</accession>
<gene>
    <name evidence="1" type="ORF">LCGC14_2521920</name>
</gene>
<comment type="caution">
    <text evidence="1">The sequence shown here is derived from an EMBL/GenBank/DDBJ whole genome shotgun (WGS) entry which is preliminary data.</text>
</comment>
<dbReference type="AlphaFoldDB" id="A0A0F9AW62"/>
<protein>
    <submittedName>
        <fullName evidence="1">Uncharacterized protein</fullName>
    </submittedName>
</protein>